<dbReference type="EMBL" id="VSSQ01026788">
    <property type="protein sequence ID" value="MPM75682.1"/>
    <property type="molecule type" value="Genomic_DNA"/>
</dbReference>
<protein>
    <submittedName>
        <fullName evidence="1">Uncharacterized protein</fullName>
    </submittedName>
</protein>
<sequence length="263" mass="29323">MSGAPAVSCSDRPVVVRIGRDLVRPEIQHRLDAEHHPRNQQRAAPEADEIRHFRRLVEPKPATVADIFADHAETVLLRHRLHRPADILHMVSAPRLFDSGHQRLFRSVQQPPEVRRQFPEPEGQRRVAHAAVQLDADVDADDVGVKQNPIHRSDAVNHLVVDRDADVAGVSAVAEKRALAARRANQLPRHLVKIEGGHSGPDLRGDFVAHPRRDLRRAADPDDFFGRMNVLIARHDYASSAVSSAWTLSLSSPVISNSSPRLR</sequence>
<evidence type="ECO:0000313" key="1">
    <source>
        <dbReference type="EMBL" id="MPM75682.1"/>
    </source>
</evidence>
<dbReference type="AlphaFoldDB" id="A0A645CFQ6"/>
<organism evidence="1">
    <name type="scientific">bioreactor metagenome</name>
    <dbReference type="NCBI Taxonomy" id="1076179"/>
    <lineage>
        <taxon>unclassified sequences</taxon>
        <taxon>metagenomes</taxon>
        <taxon>ecological metagenomes</taxon>
    </lineage>
</organism>
<accession>A0A645CFQ6</accession>
<reference evidence="1" key="1">
    <citation type="submission" date="2019-08" db="EMBL/GenBank/DDBJ databases">
        <authorList>
            <person name="Kucharzyk K."/>
            <person name="Murdoch R.W."/>
            <person name="Higgins S."/>
            <person name="Loffler F."/>
        </authorList>
    </citation>
    <scope>NUCLEOTIDE SEQUENCE</scope>
</reference>
<comment type="caution">
    <text evidence="1">The sequence shown here is derived from an EMBL/GenBank/DDBJ whole genome shotgun (WGS) entry which is preliminary data.</text>
</comment>
<proteinExistence type="predicted"/>
<gene>
    <name evidence="1" type="ORF">SDC9_122676</name>
</gene>
<name>A0A645CFQ6_9ZZZZ</name>